<reference evidence="3" key="1">
    <citation type="submission" date="2024-07" db="EMBL/GenBank/DDBJ databases">
        <title>Two chromosome-level genome assemblies of Korean endemic species Abeliophyllum distichum and Forsythia ovata (Oleaceae).</title>
        <authorList>
            <person name="Jang H."/>
        </authorList>
    </citation>
    <scope>NUCLEOTIDE SEQUENCE [LARGE SCALE GENOMIC DNA]</scope>
</reference>
<sequence length="131" mass="14593">MLLHLLLTWVAVVVVEEEVEAVKEVAEAVQEVATGEAQEEEEYLVEAEAEAEAVVVVEEEVVKVVEVEAAQVRRVAVVVVRLVSAAVACHGKLGRLHHAFLTLNATFYFKCLADVSIRWKRQNSCGNIYYR</sequence>
<name>A0ABD1V0P1_9LAMI</name>
<feature type="chain" id="PRO_5044881571" description="Secreted protein" evidence="1">
    <location>
        <begin position="22"/>
        <end position="131"/>
    </location>
</feature>
<dbReference type="EMBL" id="JBFOLJ010000006">
    <property type="protein sequence ID" value="KAL2530894.1"/>
    <property type="molecule type" value="Genomic_DNA"/>
</dbReference>
<evidence type="ECO:0000256" key="1">
    <source>
        <dbReference type="SAM" id="SignalP"/>
    </source>
</evidence>
<evidence type="ECO:0008006" key="4">
    <source>
        <dbReference type="Google" id="ProtNLM"/>
    </source>
</evidence>
<accession>A0ABD1V0P1</accession>
<feature type="signal peptide" evidence="1">
    <location>
        <begin position="1"/>
        <end position="21"/>
    </location>
</feature>
<keyword evidence="1" id="KW-0732">Signal</keyword>
<organism evidence="2 3">
    <name type="scientific">Forsythia ovata</name>
    <dbReference type="NCBI Taxonomy" id="205694"/>
    <lineage>
        <taxon>Eukaryota</taxon>
        <taxon>Viridiplantae</taxon>
        <taxon>Streptophyta</taxon>
        <taxon>Embryophyta</taxon>
        <taxon>Tracheophyta</taxon>
        <taxon>Spermatophyta</taxon>
        <taxon>Magnoliopsida</taxon>
        <taxon>eudicotyledons</taxon>
        <taxon>Gunneridae</taxon>
        <taxon>Pentapetalae</taxon>
        <taxon>asterids</taxon>
        <taxon>lamiids</taxon>
        <taxon>Lamiales</taxon>
        <taxon>Oleaceae</taxon>
        <taxon>Forsythieae</taxon>
        <taxon>Forsythia</taxon>
    </lineage>
</organism>
<keyword evidence="3" id="KW-1185">Reference proteome</keyword>
<comment type="caution">
    <text evidence="2">The sequence shown here is derived from an EMBL/GenBank/DDBJ whole genome shotgun (WGS) entry which is preliminary data.</text>
</comment>
<evidence type="ECO:0000313" key="2">
    <source>
        <dbReference type="EMBL" id="KAL2530894.1"/>
    </source>
</evidence>
<dbReference type="AlphaFoldDB" id="A0ABD1V0P1"/>
<evidence type="ECO:0000313" key="3">
    <source>
        <dbReference type="Proteomes" id="UP001604277"/>
    </source>
</evidence>
<protein>
    <recommendedName>
        <fullName evidence="4">Secreted protein</fullName>
    </recommendedName>
</protein>
<gene>
    <name evidence="2" type="ORF">Fot_23495</name>
</gene>
<proteinExistence type="predicted"/>
<dbReference type="Proteomes" id="UP001604277">
    <property type="component" value="Unassembled WGS sequence"/>
</dbReference>